<dbReference type="RefSeq" id="WP_205106167.1">
    <property type="nucleotide sequence ID" value="NZ_BAAAHT010000001.1"/>
</dbReference>
<evidence type="ECO:0000256" key="1">
    <source>
        <dbReference type="ARBA" id="ARBA00022679"/>
    </source>
</evidence>
<dbReference type="Proteomes" id="UP000776164">
    <property type="component" value="Unassembled WGS sequence"/>
</dbReference>
<dbReference type="Gene3D" id="3.40.50.2000">
    <property type="entry name" value="Glycogen Phosphorylase B"/>
    <property type="match status" value="2"/>
</dbReference>
<dbReference type="PANTHER" id="PTHR12526:SF637">
    <property type="entry name" value="GLYCOSYLTRANSFERASE EPSF-RELATED"/>
    <property type="match status" value="1"/>
</dbReference>
<evidence type="ECO:0000259" key="2">
    <source>
        <dbReference type="Pfam" id="PF00534"/>
    </source>
</evidence>
<dbReference type="InterPro" id="IPR016024">
    <property type="entry name" value="ARM-type_fold"/>
</dbReference>
<dbReference type="Pfam" id="PF00534">
    <property type="entry name" value="Glycos_transf_1"/>
    <property type="match status" value="1"/>
</dbReference>
<keyword evidence="4" id="KW-1185">Reference proteome</keyword>
<dbReference type="PANTHER" id="PTHR12526">
    <property type="entry name" value="GLYCOSYLTRANSFERASE"/>
    <property type="match status" value="1"/>
</dbReference>
<evidence type="ECO:0000313" key="3">
    <source>
        <dbReference type="EMBL" id="MBM7470403.1"/>
    </source>
</evidence>
<name>A0ABS2L005_9MICO</name>
<dbReference type="Gene3D" id="1.25.10.10">
    <property type="entry name" value="Leucine-rich Repeat Variant"/>
    <property type="match status" value="1"/>
</dbReference>
<dbReference type="InterPro" id="IPR001296">
    <property type="entry name" value="Glyco_trans_1"/>
</dbReference>
<dbReference type="InterPro" id="IPR011989">
    <property type="entry name" value="ARM-like"/>
</dbReference>
<proteinExistence type="predicted"/>
<gene>
    <name evidence="3" type="ORF">JOE66_000037</name>
</gene>
<reference evidence="3 4" key="1">
    <citation type="submission" date="2021-01" db="EMBL/GenBank/DDBJ databases">
        <title>Sequencing the genomes of 1000 actinobacteria strains.</title>
        <authorList>
            <person name="Klenk H.-P."/>
        </authorList>
    </citation>
    <scope>NUCLEOTIDE SEQUENCE [LARGE SCALE GENOMIC DNA]</scope>
    <source>
        <strain evidence="3 4">DSM 13057</strain>
    </source>
</reference>
<evidence type="ECO:0000313" key="4">
    <source>
        <dbReference type="Proteomes" id="UP000776164"/>
    </source>
</evidence>
<accession>A0ABS2L005</accession>
<protein>
    <submittedName>
        <fullName evidence="3">Glycosyltransferase involved in cell wall biosynthesis</fullName>
    </submittedName>
</protein>
<organism evidence="3 4">
    <name type="scientific">Subtercola frigoramans</name>
    <dbReference type="NCBI Taxonomy" id="120298"/>
    <lineage>
        <taxon>Bacteria</taxon>
        <taxon>Bacillati</taxon>
        <taxon>Actinomycetota</taxon>
        <taxon>Actinomycetes</taxon>
        <taxon>Micrococcales</taxon>
        <taxon>Microbacteriaceae</taxon>
        <taxon>Subtercola</taxon>
    </lineage>
</organism>
<feature type="domain" description="Glycosyl transferase family 1" evidence="2">
    <location>
        <begin position="531"/>
        <end position="686"/>
    </location>
</feature>
<comment type="caution">
    <text evidence="3">The sequence shown here is derived from an EMBL/GenBank/DDBJ whole genome shotgun (WGS) entry which is preliminary data.</text>
</comment>
<keyword evidence="1" id="KW-0808">Transferase</keyword>
<sequence>MTIDSALLKLHETPFLLDAMRYADEFAASADRFGDASIASLVEIISDGSDALAAITAVHALARIYDDEAEIALSNLLSSEHAFLREHAAWAFWSRLPRLDAISRLVAGIISGGFTGALSQRTLQQWATSTPDHIALAIEGSLASESEPGARARLAETLGLIPGRVAGRALAFLAADDTEHLVVRVAAMAALGDRNSENAALRVVQEFAETSGELGDVARLAAYDIELSLNPPLRPRMTGRRPSFGLADLGGRPRQGLTVAQLFLHADIDRGLTRAGAGDNGGIATLLVRLGDSLAREEAIGRVITMSRGSAAAALAALPGVSHDLAAENAALLPSSDNQNPAGQHLLVPIPLLAPPTSSATAWPTRIAAERGIRRALLALGPVDVLHLRMADVGSMAAATVAERLGIPVVFTLAPDPHGVIHALDMSGALTRASFGDVDEHEHYWFRTRLVQRLSLQAAHIVLFPRPDLPVALSELLGVDIQADPERYTVVPEGIDVSVIESALSEARNTGAGAAFTQLDDLIAALPPRRHGLPIALSVGRLHHVKGMATIVEAWASDPQLRAQSNLVIVGGDLAHPSTDEQGQLDRIAATLDAHPEARDGLVLAGHQPNDVVARWLAAVRLGRPGLIGAHGVYVCGSLKEEFGIALLEALAAGLVVLAPDGGGPATYVHRGVTGVLVDTKSATGIRLGMHEAFALAHVPDPDARPSVPRLDDAGATAESAADAARINEAQQLISGSFTVDAMAHALTGVYTGVAERSLRPLHSEFAL</sequence>
<dbReference type="SUPFAM" id="SSF53756">
    <property type="entry name" value="UDP-Glycosyltransferase/glycogen phosphorylase"/>
    <property type="match status" value="1"/>
</dbReference>
<dbReference type="EMBL" id="JAFBBU010000001">
    <property type="protein sequence ID" value="MBM7470403.1"/>
    <property type="molecule type" value="Genomic_DNA"/>
</dbReference>
<dbReference type="SUPFAM" id="SSF48371">
    <property type="entry name" value="ARM repeat"/>
    <property type="match status" value="1"/>
</dbReference>